<dbReference type="InterPro" id="IPR041347">
    <property type="entry name" value="MftR_C"/>
</dbReference>
<sequence length="215" mass="22582">MTSDKPGPGDAPGGLRERKKLATRQALSWAALRLAQEHGLENVRIDDIAAEAGVSPRTFNNYFSSKYEAIVSRSTDRIRRAAGALRARPADEPLWEALEQVVLADFEEADRSPDPAWTAGVRLLLAEPALQAEMVKAGAAAGGDFAAAVAARTGTDAETDLYPGLVAAAVQAAQQAAADRWLRADPPVPLLPLVREALGLLAAGLPDPSDGRTAG</sequence>
<dbReference type="AlphaFoldDB" id="A0A919GBW8"/>
<proteinExistence type="predicted"/>
<dbReference type="Gene3D" id="1.10.357.10">
    <property type="entry name" value="Tetracycline Repressor, domain 2"/>
    <property type="match status" value="1"/>
</dbReference>
<dbReference type="InterPro" id="IPR001647">
    <property type="entry name" value="HTH_TetR"/>
</dbReference>
<keyword evidence="1" id="KW-0805">Transcription regulation</keyword>
<dbReference type="PANTHER" id="PTHR30055:SF238">
    <property type="entry name" value="MYCOFACTOCIN BIOSYNTHESIS TRANSCRIPTIONAL REGULATOR MFTR-RELATED"/>
    <property type="match status" value="1"/>
</dbReference>
<dbReference type="GeneID" id="95356619"/>
<dbReference type="Pfam" id="PF00440">
    <property type="entry name" value="TetR_N"/>
    <property type="match status" value="1"/>
</dbReference>
<feature type="domain" description="HTH tetR-type" evidence="5">
    <location>
        <begin position="21"/>
        <end position="81"/>
    </location>
</feature>
<comment type="caution">
    <text evidence="6">The sequence shown here is derived from an EMBL/GenBank/DDBJ whole genome shotgun (WGS) entry which is preliminary data.</text>
</comment>
<evidence type="ECO:0000256" key="2">
    <source>
        <dbReference type="ARBA" id="ARBA00023125"/>
    </source>
</evidence>
<dbReference type="Proteomes" id="UP000617734">
    <property type="component" value="Unassembled WGS sequence"/>
</dbReference>
<dbReference type="RefSeq" id="WP_190214332.1">
    <property type="nucleotide sequence ID" value="NZ_BNBO01000051.1"/>
</dbReference>
<dbReference type="PANTHER" id="PTHR30055">
    <property type="entry name" value="HTH-TYPE TRANSCRIPTIONAL REGULATOR RUTR"/>
    <property type="match status" value="1"/>
</dbReference>
<evidence type="ECO:0000259" key="5">
    <source>
        <dbReference type="PROSITE" id="PS50977"/>
    </source>
</evidence>
<gene>
    <name evidence="6" type="ORF">GCM10018781_63160</name>
</gene>
<evidence type="ECO:0000313" key="6">
    <source>
        <dbReference type="EMBL" id="GHH81166.1"/>
    </source>
</evidence>
<dbReference type="Pfam" id="PF17754">
    <property type="entry name" value="TetR_C_14"/>
    <property type="match status" value="1"/>
</dbReference>
<dbReference type="SUPFAM" id="SSF46689">
    <property type="entry name" value="Homeodomain-like"/>
    <property type="match status" value="1"/>
</dbReference>
<dbReference type="GO" id="GO:0000976">
    <property type="term" value="F:transcription cis-regulatory region binding"/>
    <property type="evidence" value="ECO:0007669"/>
    <property type="project" value="TreeGrafter"/>
</dbReference>
<reference evidence="6" key="2">
    <citation type="submission" date="2020-09" db="EMBL/GenBank/DDBJ databases">
        <authorList>
            <person name="Sun Q."/>
            <person name="Ohkuma M."/>
        </authorList>
    </citation>
    <scope>NUCLEOTIDE SEQUENCE</scope>
    <source>
        <strain evidence="6">JCM 4646</strain>
    </source>
</reference>
<keyword evidence="7" id="KW-1185">Reference proteome</keyword>
<name>A0A919GBW8_9ACTN</name>
<feature type="DNA-binding region" description="H-T-H motif" evidence="4">
    <location>
        <begin position="44"/>
        <end position="63"/>
    </location>
</feature>
<dbReference type="PROSITE" id="PS50977">
    <property type="entry name" value="HTH_TETR_2"/>
    <property type="match status" value="1"/>
</dbReference>
<accession>A0A919GBW8</accession>
<keyword evidence="2 4" id="KW-0238">DNA-binding</keyword>
<reference evidence="6" key="1">
    <citation type="journal article" date="2014" name="Int. J. Syst. Evol. Microbiol.">
        <title>Complete genome sequence of Corynebacterium casei LMG S-19264T (=DSM 44701T), isolated from a smear-ripened cheese.</title>
        <authorList>
            <consortium name="US DOE Joint Genome Institute (JGI-PGF)"/>
            <person name="Walter F."/>
            <person name="Albersmeier A."/>
            <person name="Kalinowski J."/>
            <person name="Ruckert C."/>
        </authorList>
    </citation>
    <scope>NUCLEOTIDE SEQUENCE</scope>
    <source>
        <strain evidence="6">JCM 4646</strain>
    </source>
</reference>
<dbReference type="InterPro" id="IPR050109">
    <property type="entry name" value="HTH-type_TetR-like_transc_reg"/>
</dbReference>
<protein>
    <submittedName>
        <fullName evidence="6">TetR family transcriptional regulator</fullName>
    </submittedName>
</protein>
<evidence type="ECO:0000256" key="3">
    <source>
        <dbReference type="ARBA" id="ARBA00023163"/>
    </source>
</evidence>
<dbReference type="Gene3D" id="1.10.10.60">
    <property type="entry name" value="Homeodomain-like"/>
    <property type="match status" value="1"/>
</dbReference>
<dbReference type="GO" id="GO:0003700">
    <property type="term" value="F:DNA-binding transcription factor activity"/>
    <property type="evidence" value="ECO:0007669"/>
    <property type="project" value="TreeGrafter"/>
</dbReference>
<dbReference type="InterPro" id="IPR009057">
    <property type="entry name" value="Homeodomain-like_sf"/>
</dbReference>
<evidence type="ECO:0000313" key="7">
    <source>
        <dbReference type="Proteomes" id="UP000617734"/>
    </source>
</evidence>
<dbReference type="EMBL" id="BNBO01000051">
    <property type="protein sequence ID" value="GHH81166.1"/>
    <property type="molecule type" value="Genomic_DNA"/>
</dbReference>
<evidence type="ECO:0000256" key="4">
    <source>
        <dbReference type="PROSITE-ProRule" id="PRU00335"/>
    </source>
</evidence>
<keyword evidence="3" id="KW-0804">Transcription</keyword>
<organism evidence="6 7">
    <name type="scientific">Kitasatospora indigofera</name>
    <dbReference type="NCBI Taxonomy" id="67307"/>
    <lineage>
        <taxon>Bacteria</taxon>
        <taxon>Bacillati</taxon>
        <taxon>Actinomycetota</taxon>
        <taxon>Actinomycetes</taxon>
        <taxon>Kitasatosporales</taxon>
        <taxon>Streptomycetaceae</taxon>
        <taxon>Kitasatospora</taxon>
    </lineage>
</organism>
<evidence type="ECO:0000256" key="1">
    <source>
        <dbReference type="ARBA" id="ARBA00023015"/>
    </source>
</evidence>